<name>A0A7W3TBK1_9ACTN</name>
<proteinExistence type="predicted"/>
<keyword evidence="2" id="KW-1185">Reference proteome</keyword>
<protein>
    <submittedName>
        <fullName evidence="1">Uncharacterized protein</fullName>
    </submittedName>
</protein>
<gene>
    <name evidence="1" type="ORF">FNQ90_06535</name>
</gene>
<accession>A0A7W3TBK1</accession>
<comment type="caution">
    <text evidence="1">The sequence shown here is derived from an EMBL/GenBank/DDBJ whole genome shotgun (WGS) entry which is preliminary data.</text>
</comment>
<sequence length="56" mass="6281">MVVFNRVSRLGMIVGFTVRSIAAEDLIRNYEHLGDIEAAATATTKVNEMLQVFRIL</sequence>
<evidence type="ECO:0000313" key="2">
    <source>
        <dbReference type="Proteomes" id="UP000538929"/>
    </source>
</evidence>
<dbReference type="EMBL" id="VKHT01000120">
    <property type="protein sequence ID" value="MBB0243773.1"/>
    <property type="molecule type" value="Genomic_DNA"/>
</dbReference>
<dbReference type="AlphaFoldDB" id="A0A7W3TBK1"/>
<dbReference type="RefSeq" id="WP_182605399.1">
    <property type="nucleotide sequence ID" value="NZ_VKHT01000120.1"/>
</dbReference>
<organism evidence="1 2">
    <name type="scientific">Streptomyces alkaliphilus</name>
    <dbReference type="NCBI Taxonomy" id="1472722"/>
    <lineage>
        <taxon>Bacteria</taxon>
        <taxon>Bacillati</taxon>
        <taxon>Actinomycetota</taxon>
        <taxon>Actinomycetes</taxon>
        <taxon>Kitasatosporales</taxon>
        <taxon>Streptomycetaceae</taxon>
        <taxon>Streptomyces</taxon>
    </lineage>
</organism>
<dbReference type="Proteomes" id="UP000538929">
    <property type="component" value="Unassembled WGS sequence"/>
</dbReference>
<reference evidence="2" key="1">
    <citation type="submission" date="2019-10" db="EMBL/GenBank/DDBJ databases">
        <title>Streptomyces sp. nov., a novel actinobacterium isolated from alkaline environment.</title>
        <authorList>
            <person name="Golinska P."/>
        </authorList>
    </citation>
    <scope>NUCLEOTIDE SEQUENCE [LARGE SCALE GENOMIC DNA]</scope>
    <source>
        <strain evidence="2">DSM 42118</strain>
    </source>
</reference>
<evidence type="ECO:0000313" key="1">
    <source>
        <dbReference type="EMBL" id="MBB0243773.1"/>
    </source>
</evidence>